<feature type="compositionally biased region" description="Basic and acidic residues" evidence="1">
    <location>
        <begin position="261"/>
        <end position="275"/>
    </location>
</feature>
<keyword evidence="3" id="KW-1185">Reference proteome</keyword>
<feature type="compositionally biased region" description="Low complexity" evidence="1">
    <location>
        <begin position="166"/>
        <end position="177"/>
    </location>
</feature>
<protein>
    <submittedName>
        <fullName evidence="2">Uncharacterized protein</fullName>
    </submittedName>
</protein>
<dbReference type="KEGG" id="acan:ACA1_271330"/>
<organism evidence="2 3">
    <name type="scientific">Acanthamoeba castellanii (strain ATCC 30010 / Neff)</name>
    <dbReference type="NCBI Taxonomy" id="1257118"/>
    <lineage>
        <taxon>Eukaryota</taxon>
        <taxon>Amoebozoa</taxon>
        <taxon>Discosea</taxon>
        <taxon>Longamoebia</taxon>
        <taxon>Centramoebida</taxon>
        <taxon>Acanthamoebidae</taxon>
        <taxon>Acanthamoeba</taxon>
    </lineage>
</organism>
<name>L8GPP9_ACACF</name>
<evidence type="ECO:0000313" key="2">
    <source>
        <dbReference type="EMBL" id="ELR14598.1"/>
    </source>
</evidence>
<dbReference type="VEuPathDB" id="AmoebaDB:ACA1_271330"/>
<feature type="region of interest" description="Disordered" evidence="1">
    <location>
        <begin position="144"/>
        <end position="310"/>
    </location>
</feature>
<reference evidence="2 3" key="1">
    <citation type="journal article" date="2013" name="Genome Biol.">
        <title>Genome of Acanthamoeba castellanii highlights extensive lateral gene transfer and early evolution of tyrosine kinase signaling.</title>
        <authorList>
            <person name="Clarke M."/>
            <person name="Lohan A.J."/>
            <person name="Liu B."/>
            <person name="Lagkouvardos I."/>
            <person name="Roy S."/>
            <person name="Zafar N."/>
            <person name="Bertelli C."/>
            <person name="Schilde C."/>
            <person name="Kianianmomeni A."/>
            <person name="Burglin T.R."/>
            <person name="Frech C."/>
            <person name="Turcotte B."/>
            <person name="Kopec K.O."/>
            <person name="Synnott J.M."/>
            <person name="Choo C."/>
            <person name="Paponov I."/>
            <person name="Finkler A."/>
            <person name="Soon Heng Tan C."/>
            <person name="Hutchins A.P."/>
            <person name="Weinmeier T."/>
            <person name="Rattei T."/>
            <person name="Chu J.S."/>
            <person name="Gimenez G."/>
            <person name="Irimia M."/>
            <person name="Rigden D.J."/>
            <person name="Fitzpatrick D.A."/>
            <person name="Lorenzo-Morales J."/>
            <person name="Bateman A."/>
            <person name="Chiu C.H."/>
            <person name="Tang P."/>
            <person name="Hegemann P."/>
            <person name="Fromm H."/>
            <person name="Raoult D."/>
            <person name="Greub G."/>
            <person name="Miranda-Saavedra D."/>
            <person name="Chen N."/>
            <person name="Nash P."/>
            <person name="Ginger M.L."/>
            <person name="Horn M."/>
            <person name="Schaap P."/>
            <person name="Caler L."/>
            <person name="Loftus B."/>
        </authorList>
    </citation>
    <scope>NUCLEOTIDE SEQUENCE [LARGE SCALE GENOMIC DNA]</scope>
    <source>
        <strain evidence="2 3">Neff</strain>
    </source>
</reference>
<gene>
    <name evidence="2" type="ORF">ACA1_271330</name>
</gene>
<evidence type="ECO:0000313" key="3">
    <source>
        <dbReference type="Proteomes" id="UP000011083"/>
    </source>
</evidence>
<dbReference type="RefSeq" id="XP_004336611.1">
    <property type="nucleotide sequence ID" value="XM_004336563.1"/>
</dbReference>
<dbReference type="GeneID" id="14915191"/>
<proteinExistence type="predicted"/>
<feature type="compositionally biased region" description="Gly residues" evidence="1">
    <location>
        <begin position="206"/>
        <end position="217"/>
    </location>
</feature>
<evidence type="ECO:0000256" key="1">
    <source>
        <dbReference type="SAM" id="MobiDB-lite"/>
    </source>
</evidence>
<accession>L8GPP9</accession>
<dbReference type="AlphaFoldDB" id="L8GPP9"/>
<dbReference type="EMBL" id="KB008049">
    <property type="protein sequence ID" value="ELR14598.1"/>
    <property type="molecule type" value="Genomic_DNA"/>
</dbReference>
<sequence length="310" mass="33708">MATASIISAELRDWKRTTRYEPNEEEVAVLQKCRARESNLQSIGSLTGLGLGMLFFATGSPVCRALSLERVSGAVRGAGIFVPMVVGSGLGNSKAQSDCLKLMLPLQTPLGHQSRLLLRQHDPQSRLTRQFPVEEGIDSSEEATFEYTQQQQQQQQQQEEEEDDATTSSSSPSSTAALRRAQYKRAQLRRQLAGGGDGEEESGGQDAAGGGGGGGMAGHDLHSHAAGLTYQQQQDEEAAGDVGGQRREEVSAEALRRRRVKEALERRKAAHRDQQQHAGAWADDDYEGRGERARTTRSTTVARNNPYGDS</sequence>
<dbReference type="Proteomes" id="UP000011083">
    <property type="component" value="Unassembled WGS sequence"/>
</dbReference>